<name>A0A9J8PD02_VIBVU</name>
<accession>A0A9J8PD02</accession>
<reference evidence="2 3" key="3">
    <citation type="journal article" date="2011" name="Mol. Syst. Biol.">
        <title>Integrative genome-scale metabolic analysis of Vibrio vulnificus for drug targeting and discovery.</title>
        <authorList>
            <person name="Kim H.U."/>
            <person name="Kim S.Y."/>
            <person name="Jeong H."/>
            <person name="Kim T.Y."/>
            <person name="Kim J.J."/>
            <person name="Choy H.E."/>
            <person name="Yi K.Y."/>
            <person name="Rhee J.H."/>
            <person name="Lee S.Y."/>
        </authorList>
    </citation>
    <scope>NUCLEOTIDE SEQUENCE [LARGE SCALE GENOMIC DNA]</scope>
    <source>
        <strain evidence="2 3">CMCP6</strain>
    </source>
</reference>
<gene>
    <name evidence="2" type="ordered locus">VV1_2148</name>
</gene>
<dbReference type="AlphaFoldDB" id="A0A9J8PD02"/>
<evidence type="ECO:0000313" key="2">
    <source>
        <dbReference type="EMBL" id="AAO10533.1"/>
    </source>
</evidence>
<organism evidence="2 3">
    <name type="scientific">Vibrio vulnificus (strain CMCP6)</name>
    <dbReference type="NCBI Taxonomy" id="216895"/>
    <lineage>
        <taxon>Bacteria</taxon>
        <taxon>Pseudomonadati</taxon>
        <taxon>Pseudomonadota</taxon>
        <taxon>Gammaproteobacteria</taxon>
        <taxon>Vibrionales</taxon>
        <taxon>Vibrionaceae</taxon>
        <taxon>Vibrio</taxon>
    </lineage>
</organism>
<protein>
    <submittedName>
        <fullName evidence="2">Choline dehydrogenase</fullName>
    </submittedName>
</protein>
<evidence type="ECO:0000313" key="3">
    <source>
        <dbReference type="Proteomes" id="UP000002275"/>
    </source>
</evidence>
<reference evidence="2 3" key="2">
    <citation type="journal article" date="2003" name="Infect. Immun.">
        <title>Characterization and pathogenic significance of Vibrio vulnificus antigens preferentially expressed in septicemic patients.</title>
        <authorList>
            <person name="Kim Y.R."/>
            <person name="Lee S.E."/>
            <person name="Kim C.M."/>
            <person name="Kim S.Y."/>
            <person name="Shin E.K."/>
            <person name="Shin D.H."/>
            <person name="Chung S.S."/>
            <person name="Choy H.E."/>
            <person name="Progulske-Fox A."/>
            <person name="Hillman J.D."/>
            <person name="Handfield M."/>
            <person name="Rhee J.H."/>
        </authorList>
    </citation>
    <scope>NUCLEOTIDE SEQUENCE [LARGE SCALE GENOMIC DNA]</scope>
    <source>
        <strain evidence="2 3">CMCP6</strain>
    </source>
</reference>
<dbReference type="GO" id="GO:0016491">
    <property type="term" value="F:oxidoreductase activity"/>
    <property type="evidence" value="ECO:0007669"/>
    <property type="project" value="TreeGrafter"/>
</dbReference>
<dbReference type="GO" id="GO:0050660">
    <property type="term" value="F:flavin adenine dinucleotide binding"/>
    <property type="evidence" value="ECO:0007669"/>
    <property type="project" value="InterPro"/>
</dbReference>
<dbReference type="PANTHER" id="PTHR11552">
    <property type="entry name" value="GLUCOSE-METHANOL-CHOLINE GMC OXIDOREDUCTASE"/>
    <property type="match status" value="1"/>
</dbReference>
<evidence type="ECO:0000256" key="1">
    <source>
        <dbReference type="ARBA" id="ARBA00010790"/>
    </source>
</evidence>
<dbReference type="PROSITE" id="PS51257">
    <property type="entry name" value="PROKAR_LIPOPROTEIN"/>
    <property type="match status" value="1"/>
</dbReference>
<dbReference type="InterPro" id="IPR012132">
    <property type="entry name" value="GMC_OxRdtase"/>
</dbReference>
<proteinExistence type="inferred from homology"/>
<dbReference type="PANTHER" id="PTHR11552:SF147">
    <property type="entry name" value="CHOLINE DEHYDROGENASE, MITOCHONDRIAL"/>
    <property type="match status" value="1"/>
</dbReference>
<dbReference type="Proteomes" id="UP000002275">
    <property type="component" value="Chromosome I"/>
</dbReference>
<comment type="similarity">
    <text evidence="1">Belongs to the GMC oxidoreductase family.</text>
</comment>
<dbReference type="Gene3D" id="3.50.50.60">
    <property type="entry name" value="FAD/NAD(P)-binding domain"/>
    <property type="match status" value="1"/>
</dbReference>
<reference evidence="3" key="1">
    <citation type="submission" date="2002-12" db="EMBL/GenBank/DDBJ databases">
        <title>Complete genome sequence of Vibrio vulnificus CMCP6.</title>
        <authorList>
            <person name="Rhee J.H."/>
            <person name="Kim S.Y."/>
            <person name="Chung S.S."/>
            <person name="Kim J.J."/>
            <person name="Moon Y.H."/>
            <person name="Jeong H."/>
            <person name="Choy H.E."/>
        </authorList>
    </citation>
    <scope>NUCLEOTIDE SEQUENCE [LARGE SCALE GENOMIC DNA]</scope>
    <source>
        <strain evidence="3">CMCP6</strain>
    </source>
</reference>
<dbReference type="InterPro" id="IPR036188">
    <property type="entry name" value="FAD/NAD-bd_sf"/>
</dbReference>
<dbReference type="Pfam" id="PF05834">
    <property type="entry name" value="Lycopene_cycl"/>
    <property type="match status" value="1"/>
</dbReference>
<dbReference type="EMBL" id="AE016795">
    <property type="protein sequence ID" value="AAO10533.1"/>
    <property type="molecule type" value="Genomic_DNA"/>
</dbReference>
<sequence length="52" mass="5595">MKEYDFIVVGGGSAGCVLASRLTEDPDVTVCLLEAGAKIAALSFIHLLAWWR</sequence>
<dbReference type="SUPFAM" id="SSF51905">
    <property type="entry name" value="FAD/NAD(P)-binding domain"/>
    <property type="match status" value="1"/>
</dbReference>
<dbReference type="KEGG" id="vvu:VV1_2148"/>